<accession>A0ABR2HCC5</accession>
<evidence type="ECO:0000256" key="4">
    <source>
        <dbReference type="PROSITE-ProRule" id="PRU10141"/>
    </source>
</evidence>
<keyword evidence="1" id="KW-0723">Serine/threonine-protein kinase</keyword>
<dbReference type="InterPro" id="IPR011009">
    <property type="entry name" value="Kinase-like_dom_sf"/>
</dbReference>
<evidence type="ECO:0000259" key="5">
    <source>
        <dbReference type="SMART" id="SM00220"/>
    </source>
</evidence>
<evidence type="ECO:0000256" key="1">
    <source>
        <dbReference type="ARBA" id="ARBA00022527"/>
    </source>
</evidence>
<dbReference type="Proteomes" id="UP001470230">
    <property type="component" value="Unassembled WGS sequence"/>
</dbReference>
<dbReference type="InterPro" id="IPR001245">
    <property type="entry name" value="Ser-Thr/Tyr_kinase_cat_dom"/>
</dbReference>
<proteinExistence type="predicted"/>
<dbReference type="InterPro" id="IPR008271">
    <property type="entry name" value="Ser/Thr_kinase_AS"/>
</dbReference>
<keyword evidence="1" id="KW-0808">Transferase</keyword>
<dbReference type="PIRSF" id="PIRSF000654">
    <property type="entry name" value="Integrin-linked_kinase"/>
    <property type="match status" value="1"/>
</dbReference>
<keyword evidence="1" id="KW-0418">Kinase</keyword>
<reference evidence="6 7" key="1">
    <citation type="submission" date="2024-04" db="EMBL/GenBank/DDBJ databases">
        <title>Tritrichomonas musculus Genome.</title>
        <authorList>
            <person name="Alves-Ferreira E."/>
            <person name="Grigg M."/>
            <person name="Lorenzi H."/>
            <person name="Galac M."/>
        </authorList>
    </citation>
    <scope>NUCLEOTIDE SEQUENCE [LARGE SCALE GENOMIC DNA]</scope>
    <source>
        <strain evidence="6 7">EAF2021</strain>
    </source>
</reference>
<comment type="caution">
    <text evidence="6">The sequence shown here is derived from an EMBL/GenBank/DDBJ whole genome shotgun (WGS) entry which is preliminary data.</text>
</comment>
<dbReference type="CDD" id="cd13999">
    <property type="entry name" value="STKc_MAP3K-like"/>
    <property type="match status" value="1"/>
</dbReference>
<dbReference type="PROSITE" id="PS00108">
    <property type="entry name" value="PROTEIN_KINASE_ST"/>
    <property type="match status" value="1"/>
</dbReference>
<evidence type="ECO:0000256" key="3">
    <source>
        <dbReference type="ARBA" id="ARBA00022840"/>
    </source>
</evidence>
<dbReference type="Gene3D" id="1.10.510.10">
    <property type="entry name" value="Transferase(Phosphotransferase) domain 1"/>
    <property type="match status" value="1"/>
</dbReference>
<dbReference type="SMART" id="SM00220">
    <property type="entry name" value="S_TKc"/>
    <property type="match status" value="1"/>
</dbReference>
<dbReference type="PROSITE" id="PS00107">
    <property type="entry name" value="PROTEIN_KINASE_ATP"/>
    <property type="match status" value="1"/>
</dbReference>
<evidence type="ECO:0000313" key="7">
    <source>
        <dbReference type="Proteomes" id="UP001470230"/>
    </source>
</evidence>
<dbReference type="InterPro" id="IPR051681">
    <property type="entry name" value="Ser/Thr_Kinases-Pseudokinases"/>
</dbReference>
<evidence type="ECO:0000313" key="6">
    <source>
        <dbReference type="EMBL" id="KAK8844357.1"/>
    </source>
</evidence>
<gene>
    <name evidence="6" type="ORF">M9Y10_024571</name>
</gene>
<dbReference type="InterPro" id="IPR017441">
    <property type="entry name" value="Protein_kinase_ATP_BS"/>
</dbReference>
<feature type="binding site" evidence="4">
    <location>
        <position position="39"/>
    </location>
    <ligand>
        <name>ATP</name>
        <dbReference type="ChEBI" id="CHEBI:30616"/>
    </ligand>
</feature>
<name>A0ABR2HCC5_9EUKA</name>
<dbReference type="SUPFAM" id="SSF56112">
    <property type="entry name" value="Protein kinase-like (PK-like)"/>
    <property type="match status" value="1"/>
</dbReference>
<dbReference type="Pfam" id="PF00069">
    <property type="entry name" value="Pkinase"/>
    <property type="match status" value="1"/>
</dbReference>
<keyword evidence="3 4" id="KW-0067">ATP-binding</keyword>
<keyword evidence="7" id="KW-1185">Reference proteome</keyword>
<dbReference type="InterPro" id="IPR000719">
    <property type="entry name" value="Prot_kinase_dom"/>
</dbReference>
<dbReference type="EMBL" id="JAPFFF010000033">
    <property type="protein sequence ID" value="KAK8844357.1"/>
    <property type="molecule type" value="Genomic_DNA"/>
</dbReference>
<dbReference type="PANTHER" id="PTHR44329">
    <property type="entry name" value="SERINE/THREONINE-PROTEIN KINASE TNNI3K-RELATED"/>
    <property type="match status" value="1"/>
</dbReference>
<protein>
    <recommendedName>
        <fullName evidence="5">Protein kinase domain-containing protein</fullName>
    </recommendedName>
</protein>
<evidence type="ECO:0000256" key="2">
    <source>
        <dbReference type="ARBA" id="ARBA00022741"/>
    </source>
</evidence>
<keyword evidence="2 4" id="KW-0547">Nucleotide-binding</keyword>
<feature type="domain" description="Protein kinase" evidence="5">
    <location>
        <begin position="10"/>
        <end position="280"/>
    </location>
</feature>
<organism evidence="6 7">
    <name type="scientific">Tritrichomonas musculus</name>
    <dbReference type="NCBI Taxonomy" id="1915356"/>
    <lineage>
        <taxon>Eukaryota</taxon>
        <taxon>Metamonada</taxon>
        <taxon>Parabasalia</taxon>
        <taxon>Tritrichomonadida</taxon>
        <taxon>Tritrichomonadidae</taxon>
        <taxon>Tritrichomonas</taxon>
    </lineage>
</organism>
<dbReference type="PRINTS" id="PR00109">
    <property type="entry name" value="TYRKINASE"/>
</dbReference>
<sequence>MNSNLNLNKFEIQNELGQGSFSKVYKIRDKETNVIYAAKVIQNKHFIDFSISTEISILSHCNHPSIIKLIGYCSNDFNGKKDPVIITEYLQNGTLEDILEVERSGIKIPFWDDTMRLINIYGIASAMSYLHSKNIIHCDLKPGNVLLDDFLFPKLSDFGLSKSLDKTNEKERPQKQIGMIGTASFIAPEILKENKYSKKSDVYAFGMTVFEIMTKEYPFDGTQDILIEYKVSVEGKRPEIKKEVPNIYKELIQSCWNQDPDERPSFDSIIDDLKNKKEFITEKINENNFHSYIENATSSFSKYSFKKIYEEYEKMMKLEIPDF</sequence>